<name>A0A087M2P7_9HYPH</name>
<protein>
    <recommendedName>
        <fullName evidence="3">Protein usg</fullName>
    </recommendedName>
</protein>
<dbReference type="STRING" id="46914.JP75_09615"/>
<reference evidence="1 2" key="1">
    <citation type="submission" date="2014-08" db="EMBL/GenBank/DDBJ databases">
        <authorList>
            <person name="Hassan Y.I."/>
            <person name="Lepp D."/>
            <person name="Zhou T."/>
        </authorList>
    </citation>
    <scope>NUCLEOTIDE SEQUENCE [LARGE SCALE GENOMIC DNA]</scope>
    <source>
        <strain evidence="1 2">IFO13584</strain>
    </source>
</reference>
<accession>A0A087M2P7</accession>
<organism evidence="1 2">
    <name type="scientific">Devosia riboflavina</name>
    <dbReference type="NCBI Taxonomy" id="46914"/>
    <lineage>
        <taxon>Bacteria</taxon>
        <taxon>Pseudomonadati</taxon>
        <taxon>Pseudomonadota</taxon>
        <taxon>Alphaproteobacteria</taxon>
        <taxon>Hyphomicrobiales</taxon>
        <taxon>Devosiaceae</taxon>
        <taxon>Devosia</taxon>
    </lineage>
</organism>
<sequence length="89" mass="10453">MIDKDFIRQIDGYGLTTAEIHYRLPDQPSLLQLYVWQDYDLAPDFPTLQGFLDFWKRELEGALHSVRVAHQRLIRPSEFRAVNGIITVH</sequence>
<dbReference type="RefSeq" id="WP_035082200.1">
    <property type="nucleotide sequence ID" value="NZ_JQGC01000007.1"/>
</dbReference>
<gene>
    <name evidence="1" type="ORF">JP75_09615</name>
</gene>
<evidence type="ECO:0000313" key="2">
    <source>
        <dbReference type="Proteomes" id="UP000028981"/>
    </source>
</evidence>
<dbReference type="AlphaFoldDB" id="A0A087M2P7"/>
<dbReference type="Pfam" id="PF06233">
    <property type="entry name" value="Usg"/>
    <property type="match status" value="1"/>
</dbReference>
<dbReference type="OrthoDB" id="9811054at2"/>
<evidence type="ECO:0008006" key="3">
    <source>
        <dbReference type="Google" id="ProtNLM"/>
    </source>
</evidence>
<dbReference type="EMBL" id="JQGC01000007">
    <property type="protein sequence ID" value="KFL31150.1"/>
    <property type="molecule type" value="Genomic_DNA"/>
</dbReference>
<dbReference type="InterPro" id="IPR009354">
    <property type="entry name" value="Usg"/>
</dbReference>
<proteinExistence type="predicted"/>
<comment type="caution">
    <text evidence="1">The sequence shown here is derived from an EMBL/GenBank/DDBJ whole genome shotgun (WGS) entry which is preliminary data.</text>
</comment>
<keyword evidence="2" id="KW-1185">Reference proteome</keyword>
<dbReference type="Proteomes" id="UP000028981">
    <property type="component" value="Unassembled WGS sequence"/>
</dbReference>
<evidence type="ECO:0000313" key="1">
    <source>
        <dbReference type="EMBL" id="KFL31150.1"/>
    </source>
</evidence>